<name>A0A7N0ZSH5_KALFE</name>
<dbReference type="PANTHER" id="PTHR33699:SF3">
    <property type="entry name" value="OS06G0347300 PROTEIN"/>
    <property type="match status" value="1"/>
</dbReference>
<evidence type="ECO:0000313" key="3">
    <source>
        <dbReference type="Proteomes" id="UP000594263"/>
    </source>
</evidence>
<feature type="region of interest" description="Disordered" evidence="1">
    <location>
        <begin position="111"/>
        <end position="143"/>
    </location>
</feature>
<proteinExistence type="predicted"/>
<dbReference type="Gramene" id="Kaladp0024s0834.1.v1.1">
    <property type="protein sequence ID" value="Kaladp0024s0834.1.v1.1"/>
    <property type="gene ID" value="Kaladp0024s0834.v1.1"/>
</dbReference>
<dbReference type="AlphaFoldDB" id="A0A7N0ZSH5"/>
<protein>
    <submittedName>
        <fullName evidence="2">Uncharacterized protein</fullName>
    </submittedName>
</protein>
<accession>A0A7N0ZSH5</accession>
<evidence type="ECO:0000313" key="2">
    <source>
        <dbReference type="EnsemblPlants" id="Kaladp0024s0834.1.v1.1"/>
    </source>
</evidence>
<keyword evidence="3" id="KW-1185">Reference proteome</keyword>
<evidence type="ECO:0000256" key="1">
    <source>
        <dbReference type="SAM" id="MobiDB-lite"/>
    </source>
</evidence>
<organism evidence="2 3">
    <name type="scientific">Kalanchoe fedtschenkoi</name>
    <name type="common">Lavender scallops</name>
    <name type="synonym">South American air plant</name>
    <dbReference type="NCBI Taxonomy" id="63787"/>
    <lineage>
        <taxon>Eukaryota</taxon>
        <taxon>Viridiplantae</taxon>
        <taxon>Streptophyta</taxon>
        <taxon>Embryophyta</taxon>
        <taxon>Tracheophyta</taxon>
        <taxon>Spermatophyta</taxon>
        <taxon>Magnoliopsida</taxon>
        <taxon>eudicotyledons</taxon>
        <taxon>Gunneridae</taxon>
        <taxon>Pentapetalae</taxon>
        <taxon>Saxifragales</taxon>
        <taxon>Crassulaceae</taxon>
        <taxon>Kalanchoe</taxon>
    </lineage>
</organism>
<dbReference type="EnsemblPlants" id="Kaladp0024s0834.1.v1.1">
    <property type="protein sequence ID" value="Kaladp0024s0834.1.v1.1"/>
    <property type="gene ID" value="Kaladp0024s0834.v1.1"/>
</dbReference>
<dbReference type="Proteomes" id="UP000594263">
    <property type="component" value="Unplaced"/>
</dbReference>
<reference evidence="2" key="1">
    <citation type="submission" date="2021-01" db="UniProtKB">
        <authorList>
            <consortium name="EnsemblPlants"/>
        </authorList>
    </citation>
    <scope>IDENTIFICATION</scope>
</reference>
<dbReference type="PANTHER" id="PTHR33699">
    <property type="entry name" value="EXPRESSED PROTEIN"/>
    <property type="match status" value="1"/>
</dbReference>
<sequence>MEASAAANERRMRGARNRAQIPAFGNWDLDHQHQVPITQYFDCCARQHSAAPARASACPPSAAYPRSYSHSGYVDDEFLNSMFAAGDDFHGLYYAGLQHQHQHLDCFNFNNHHARPPPSPNMTGGSEVKGECGTRRRRRRRPYLDNRTRVFDVTETAPTAKESSNGAVLTPDLYDVGSVYKGEAKNMKCNLKAKDEDLYKIPPDVLRKTKRKKMSKIFSKCFVTICASY</sequence>